<feature type="chain" id="PRO_5006596934" evidence="1">
    <location>
        <begin position="17"/>
        <end position="399"/>
    </location>
</feature>
<dbReference type="Gene3D" id="3.30.920.50">
    <property type="entry name" value="Beta-1,3-glucanase, C-terminal domain"/>
    <property type="match status" value="1"/>
</dbReference>
<sequence>MVTRRTFLSASAAAMAAGVVAPFASREAAAAAPQRFTLNLVNASGQNTAYAYVVGLSGGRPLFVRADGGSYYPPSPSSPVTPLGQDCAIALGGHGSSTRVSVPRMYGARIYVVTGSKLNFFVNPGPAIVHPSFLNTSDPNFNKNWTFAEFTFNEYELFSNISYVDFVAAPLGLSLRSLSGRVETIPGLPAGSLDPICYALQQQASREGSAWDSLIQRGSNGLNLRAMSAHYQAGRFQNYLSGYINAVWSKYASTTLTVDTQSGFGRLTARVGGDGLLRFNNGETFARPSTADVLSCDSGPFSLAGASEVRKAIIPRLAAALNRTTLLDNADQPNGEVASRFYRNAQTNHYARLVHERLPDNRGYAFPYDDVSPSGGQDFSGAARSGDPDTLTVTLRALR</sequence>
<dbReference type="InterPro" id="IPR037176">
    <property type="entry name" value="Osmotin/thaumatin-like_sf"/>
</dbReference>
<dbReference type="InterPro" id="IPR006311">
    <property type="entry name" value="TAT_signal"/>
</dbReference>
<dbReference type="STRING" id="84531.LA76x_3779"/>
<dbReference type="EMBL" id="CP011129">
    <property type="protein sequence ID" value="ALN81901.1"/>
    <property type="molecule type" value="Genomic_DNA"/>
</dbReference>
<dbReference type="PROSITE" id="PS52006">
    <property type="entry name" value="GH64"/>
    <property type="match status" value="1"/>
</dbReference>
<evidence type="ECO:0000259" key="2">
    <source>
        <dbReference type="PROSITE" id="PS52006"/>
    </source>
</evidence>
<dbReference type="Proteomes" id="UP000060787">
    <property type="component" value="Chromosome"/>
</dbReference>
<dbReference type="InterPro" id="IPR042517">
    <property type="entry name" value="Glyco_hydro_64_N_2"/>
</dbReference>
<dbReference type="eggNOG" id="COG3250">
    <property type="taxonomic scope" value="Bacteria"/>
</dbReference>
<dbReference type="KEGG" id="lab:LA76x_3779"/>
<accession>A0A0S2FEJ3</accession>
<dbReference type="InterPro" id="IPR032477">
    <property type="entry name" value="Glyco_hydro_64"/>
</dbReference>
<name>A0A0S2FEJ3_LYSAN</name>
<dbReference type="PANTHER" id="PTHR38165:SF1">
    <property type="entry name" value="GLUCANASE B"/>
    <property type="match status" value="1"/>
</dbReference>
<dbReference type="CDD" id="cd09220">
    <property type="entry name" value="GH64-GluB-like"/>
    <property type="match status" value="1"/>
</dbReference>
<gene>
    <name evidence="3" type="ORF">LA76x_3779</name>
</gene>
<keyword evidence="1" id="KW-0732">Signal</keyword>
<reference evidence="3 4" key="1">
    <citation type="journal article" date="2015" name="BMC Genomics">
        <title>Comparative genomics and metabolic profiling of the genus Lysobacter.</title>
        <authorList>
            <person name="de Bruijn I."/>
            <person name="Cheng X."/>
            <person name="de Jager V."/>
            <person name="Exposito R.G."/>
            <person name="Watrous J."/>
            <person name="Patel N."/>
            <person name="Postma J."/>
            <person name="Dorrestein P.C."/>
            <person name="Kobayashi D."/>
            <person name="Raaijmakers J.M."/>
        </authorList>
    </citation>
    <scope>NUCLEOTIDE SEQUENCE [LARGE SCALE GENOMIC DNA]</scope>
    <source>
        <strain evidence="3 4">76</strain>
    </source>
</reference>
<feature type="signal peptide" evidence="1">
    <location>
        <begin position="1"/>
        <end position="16"/>
    </location>
</feature>
<dbReference type="AlphaFoldDB" id="A0A0S2FEJ3"/>
<dbReference type="Pfam" id="PF16483">
    <property type="entry name" value="Glyco_hydro_64"/>
    <property type="match status" value="1"/>
</dbReference>
<proteinExistence type="predicted"/>
<protein>
    <submittedName>
        <fullName evidence="3">Putative glucan endo-1,3-beta-D-glucosidase</fullName>
    </submittedName>
</protein>
<evidence type="ECO:0000256" key="1">
    <source>
        <dbReference type="SAM" id="SignalP"/>
    </source>
</evidence>
<evidence type="ECO:0000313" key="4">
    <source>
        <dbReference type="Proteomes" id="UP000060787"/>
    </source>
</evidence>
<evidence type="ECO:0000313" key="3">
    <source>
        <dbReference type="EMBL" id="ALN81901.1"/>
    </source>
</evidence>
<organism evidence="3 4">
    <name type="scientific">Lysobacter antibioticus</name>
    <dbReference type="NCBI Taxonomy" id="84531"/>
    <lineage>
        <taxon>Bacteria</taxon>
        <taxon>Pseudomonadati</taxon>
        <taxon>Pseudomonadota</taxon>
        <taxon>Gammaproteobacteria</taxon>
        <taxon>Lysobacterales</taxon>
        <taxon>Lysobacteraceae</taxon>
        <taxon>Lysobacter</taxon>
    </lineage>
</organism>
<dbReference type="PANTHER" id="PTHR38165">
    <property type="match status" value="1"/>
</dbReference>
<dbReference type="InterPro" id="IPR037398">
    <property type="entry name" value="Glyco_hydro_64_fam"/>
</dbReference>
<feature type="domain" description="GH64" evidence="2">
    <location>
        <begin position="33"/>
        <end position="382"/>
    </location>
</feature>
<dbReference type="Gene3D" id="2.60.110.10">
    <property type="entry name" value="Thaumatin"/>
    <property type="match status" value="1"/>
</dbReference>
<dbReference type="PATRIC" id="fig|84531.8.peg.3796"/>
<dbReference type="RefSeq" id="WP_057918806.1">
    <property type="nucleotide sequence ID" value="NZ_CP011129.1"/>
</dbReference>
<keyword evidence="4" id="KW-1185">Reference proteome</keyword>
<dbReference type="PROSITE" id="PS51318">
    <property type="entry name" value="TAT"/>
    <property type="match status" value="1"/>
</dbReference>